<feature type="compositionally biased region" description="Basic and acidic residues" evidence="1">
    <location>
        <begin position="79"/>
        <end position="93"/>
    </location>
</feature>
<dbReference type="Gene3D" id="3.30.70.1070">
    <property type="entry name" value="Sporulation related repeat"/>
    <property type="match status" value="1"/>
</dbReference>
<sequence>MADNRRAGERTILRGDVEGNDTLAEISRALETERRAPVAVGAGFVPPTGGQVSNIPAMADLEDELLREFALYEGPREPLARDMTGREPARKVEPSFAPAARPAVADRKAIAPSVAIDDDDDTMPPMDGSIPFRAARAAPIVRAPVAAAEPARIEPEPPVVFDAEPETEMRIAPSDLEQEFALQAAEETVQFSGPVPDLADWDLEDENQSVEAFVEPMVDVAEHVAAEPAVDVDAVNDDAEPVFAGPVPDFDFEDEPQFAGPVPEVELDDSDLAIDEPAFAGPVPDFDFDEVEPGATAETAEPEANLQLDSEPELSLGALDLRRDDVVEPTSPFAAWKNDRLAAVETTTPAWLSAAAVTPKRSESVEENAEFAAPAVAENAVGHSAVLALQEESEEEKEAPASSEFEDSLLEDFEFELDADDLVGLEVAPEKETVEAFGSKVEPASDVPVIDVSRDKPSAVAPYLSVEPEFPSFAALTATAAAGAAVDPVLGVADWLKPMSAAPVAEAKDELDFKEFEFDFDEDAIEAEVSRAVMSELQVGATALPPVDEMPFDPTAITEIEDRMPASFGNMDVPQVPETEGETVPKPVSDFDYDIEAEMAELFAMGSKTKTQGLNAPMLDEQNTAQEGDSDGLANEIIRSIHEAPAIPAGRAFDMADVNAASTGFVARYARLAAFAAIVAFAGLGAVMLWRSGDVRGVTSDGTPRVIMADKSPIKEVPDEPGGKQVPNQDKAVYDRVAGKSAEVVKQGSLIANAEEPVNVAEKTLGDEAAVPQGAQAPGVSDASAANDTDARLPATPSQPAADGQAPNESVSPRKVKTMIVLPNGTLVARETNAPATPTPQAKPTAADAAMTAPAATAKVEASQPAATITPAAGNTAPASQPTADKAPATKPVATPVPKARPADQPVNVVGTVTQRGNTITQPNLPAEKPAAQQAAATKPVQQQPTAVPAASNAPAGSYVIQIASLPSEAEAQKSYSNLSAKFSSVIGGKSPDIKPAEIPGKGTYYRLRVVAGSKDEAIALCARYKAAGGSCLVSR</sequence>
<feature type="compositionally biased region" description="Low complexity" evidence="1">
    <location>
        <begin position="834"/>
        <end position="858"/>
    </location>
</feature>
<reference evidence="3 4" key="1">
    <citation type="submission" date="2024-06" db="EMBL/GenBank/DDBJ databases">
        <title>Genomic Encyclopedia of Type Strains, Phase IV (KMG-IV): sequencing the most valuable type-strain genomes for metagenomic binning, comparative biology and taxonomic classification.</title>
        <authorList>
            <person name="Goeker M."/>
        </authorList>
    </citation>
    <scope>NUCLEOTIDE SEQUENCE [LARGE SCALE GENOMIC DNA]</scope>
    <source>
        <strain evidence="3 4">DSM 29780</strain>
    </source>
</reference>
<evidence type="ECO:0000313" key="4">
    <source>
        <dbReference type="Proteomes" id="UP001549047"/>
    </source>
</evidence>
<organism evidence="3 4">
    <name type="scientific">Rhizobium aquaticum</name>
    <dbReference type="NCBI Taxonomy" id="1549636"/>
    <lineage>
        <taxon>Bacteria</taxon>
        <taxon>Pseudomonadati</taxon>
        <taxon>Pseudomonadota</taxon>
        <taxon>Alphaproteobacteria</taxon>
        <taxon>Hyphomicrobiales</taxon>
        <taxon>Rhizobiaceae</taxon>
        <taxon>Rhizobium/Agrobacterium group</taxon>
        <taxon>Rhizobium</taxon>
    </lineage>
</organism>
<dbReference type="Pfam" id="PF05036">
    <property type="entry name" value="SPOR"/>
    <property type="match status" value="1"/>
</dbReference>
<proteinExistence type="predicted"/>
<feature type="compositionally biased region" description="Low complexity" evidence="1">
    <location>
        <begin position="882"/>
        <end position="900"/>
    </location>
</feature>
<evidence type="ECO:0000313" key="3">
    <source>
        <dbReference type="EMBL" id="MET3612803.1"/>
    </source>
</evidence>
<feature type="region of interest" description="Disordered" evidence="1">
    <location>
        <begin position="79"/>
        <end position="98"/>
    </location>
</feature>
<feature type="domain" description="SPOR" evidence="2">
    <location>
        <begin position="953"/>
        <end position="1036"/>
    </location>
</feature>
<gene>
    <name evidence="3" type="ORF">ABID16_001108</name>
</gene>
<feature type="region of interest" description="Disordered" evidence="1">
    <location>
        <begin position="773"/>
        <end position="904"/>
    </location>
</feature>
<evidence type="ECO:0000256" key="1">
    <source>
        <dbReference type="SAM" id="MobiDB-lite"/>
    </source>
</evidence>
<dbReference type="RefSeq" id="WP_354555337.1">
    <property type="nucleotide sequence ID" value="NZ_JBEPMB010000001.1"/>
</dbReference>
<dbReference type="EMBL" id="JBEPMB010000001">
    <property type="protein sequence ID" value="MET3612803.1"/>
    <property type="molecule type" value="Genomic_DNA"/>
</dbReference>
<protein>
    <recommendedName>
        <fullName evidence="2">SPOR domain-containing protein</fullName>
    </recommendedName>
</protein>
<dbReference type="InterPro" id="IPR007730">
    <property type="entry name" value="SPOR-like_dom"/>
</dbReference>
<comment type="caution">
    <text evidence="3">The sequence shown here is derived from an EMBL/GenBank/DDBJ whole genome shotgun (WGS) entry which is preliminary data.</text>
</comment>
<dbReference type="Proteomes" id="UP001549047">
    <property type="component" value="Unassembled WGS sequence"/>
</dbReference>
<dbReference type="PROSITE" id="PS51724">
    <property type="entry name" value="SPOR"/>
    <property type="match status" value="1"/>
</dbReference>
<evidence type="ECO:0000259" key="2">
    <source>
        <dbReference type="PROSITE" id="PS51724"/>
    </source>
</evidence>
<name>A0ABV2IWK6_9HYPH</name>
<keyword evidence="4" id="KW-1185">Reference proteome</keyword>
<accession>A0ABV2IWK6</accession>
<dbReference type="InterPro" id="IPR036680">
    <property type="entry name" value="SPOR-like_sf"/>
</dbReference>